<proteinExistence type="predicted"/>
<comment type="caution">
    <text evidence="1">The sequence shown here is derived from an EMBL/GenBank/DDBJ whole genome shotgun (WGS) entry which is preliminary data.</text>
</comment>
<dbReference type="AlphaFoldDB" id="A0A0W8FX98"/>
<sequence length="82" mass="9734">MWLPTVARISSFLVEQLLQTNNNSTAKRIKTILFTNTLFLFLSTNIKCIFFEPTIYQSLQLAELYYKRDWASEYNSTKVRLF</sequence>
<organism evidence="1">
    <name type="scientific">hydrocarbon metagenome</name>
    <dbReference type="NCBI Taxonomy" id="938273"/>
    <lineage>
        <taxon>unclassified sequences</taxon>
        <taxon>metagenomes</taxon>
        <taxon>ecological metagenomes</taxon>
    </lineage>
</organism>
<gene>
    <name evidence="1" type="ORF">ASZ90_004645</name>
</gene>
<protein>
    <submittedName>
        <fullName evidence="1">Uncharacterized protein</fullName>
    </submittedName>
</protein>
<evidence type="ECO:0000313" key="1">
    <source>
        <dbReference type="EMBL" id="KUG25528.1"/>
    </source>
</evidence>
<name>A0A0W8FX98_9ZZZZ</name>
<reference evidence="1" key="1">
    <citation type="journal article" date="2015" name="Proc. Natl. Acad. Sci. U.S.A.">
        <title>Networks of energetic and metabolic interactions define dynamics in microbial communities.</title>
        <authorList>
            <person name="Embree M."/>
            <person name="Liu J.K."/>
            <person name="Al-Bassam M.M."/>
            <person name="Zengler K."/>
        </authorList>
    </citation>
    <scope>NUCLEOTIDE SEQUENCE</scope>
</reference>
<accession>A0A0W8FX98</accession>
<dbReference type="EMBL" id="LNQE01000662">
    <property type="protein sequence ID" value="KUG25528.1"/>
    <property type="molecule type" value="Genomic_DNA"/>
</dbReference>